<accession>A0A6A6A1A6</accession>
<dbReference type="RefSeq" id="XP_033518891.1">
    <property type="nucleotide sequence ID" value="XM_033664440.1"/>
</dbReference>
<dbReference type="GeneID" id="54404872"/>
<evidence type="ECO:0000313" key="13">
    <source>
        <dbReference type="Proteomes" id="UP000799771"/>
    </source>
</evidence>
<dbReference type="InterPro" id="IPR011042">
    <property type="entry name" value="6-blade_b-propeller_TolB-like"/>
</dbReference>
<evidence type="ECO:0000256" key="1">
    <source>
        <dbReference type="ARBA" id="ARBA00004613"/>
    </source>
</evidence>
<dbReference type="Pfam" id="PF00326">
    <property type="entry name" value="Peptidase_S9"/>
    <property type="match status" value="1"/>
</dbReference>
<evidence type="ECO:0000256" key="8">
    <source>
        <dbReference type="ARBA" id="ARBA00023180"/>
    </source>
</evidence>
<comment type="similarity">
    <text evidence="2">Belongs to the peptidase S9C family.</text>
</comment>
<dbReference type="EMBL" id="ML977519">
    <property type="protein sequence ID" value="KAF2124498.1"/>
    <property type="molecule type" value="Genomic_DNA"/>
</dbReference>
<keyword evidence="8" id="KW-0325">Glycoprotein</keyword>
<dbReference type="Gene3D" id="2.120.10.30">
    <property type="entry name" value="TolB, C-terminal domain"/>
    <property type="match status" value="1"/>
</dbReference>
<dbReference type="GO" id="GO:0004252">
    <property type="term" value="F:serine-type endopeptidase activity"/>
    <property type="evidence" value="ECO:0007669"/>
    <property type="project" value="TreeGrafter"/>
</dbReference>
<name>A0A6A6A1A6_9PLEO</name>
<comment type="subcellular location">
    <subcellularLocation>
        <location evidence="1">Secreted</location>
    </subcellularLocation>
</comment>
<dbReference type="PANTHER" id="PTHR42776:SF11">
    <property type="entry name" value="DIPEPTIDYL-PEPTIDASE 5-RELATED"/>
    <property type="match status" value="1"/>
</dbReference>
<evidence type="ECO:0000256" key="7">
    <source>
        <dbReference type="ARBA" id="ARBA00022825"/>
    </source>
</evidence>
<keyword evidence="7" id="KW-0720">Serine protease</keyword>
<keyword evidence="13" id="KW-1185">Reference proteome</keyword>
<dbReference type="InterPro" id="IPR029058">
    <property type="entry name" value="AB_hydrolase_fold"/>
</dbReference>
<evidence type="ECO:0000256" key="2">
    <source>
        <dbReference type="ARBA" id="ARBA00010040"/>
    </source>
</evidence>
<dbReference type="Gene3D" id="3.40.50.1820">
    <property type="entry name" value="alpha/beta hydrolase"/>
    <property type="match status" value="1"/>
</dbReference>
<feature type="domain" description="Peptidase S9 prolyl oligopeptidase catalytic" evidence="11">
    <location>
        <begin position="498"/>
        <end position="706"/>
    </location>
</feature>
<keyword evidence="6" id="KW-0378">Hydrolase</keyword>
<feature type="signal peptide" evidence="10">
    <location>
        <begin position="1"/>
        <end position="19"/>
    </location>
</feature>
<dbReference type="AlphaFoldDB" id="A0A6A6A1A6"/>
<keyword evidence="5 10" id="KW-0732">Signal</keyword>
<feature type="chain" id="PRO_5025539795" description="Dipeptidyl-peptidase V" evidence="10">
    <location>
        <begin position="20"/>
        <end position="720"/>
    </location>
</feature>
<gene>
    <name evidence="12" type="ORF">P153DRAFT_302235</name>
</gene>
<evidence type="ECO:0000256" key="3">
    <source>
        <dbReference type="ARBA" id="ARBA00022525"/>
    </source>
</evidence>
<evidence type="ECO:0000313" key="12">
    <source>
        <dbReference type="EMBL" id="KAF2124498.1"/>
    </source>
</evidence>
<dbReference type="PANTHER" id="PTHR42776">
    <property type="entry name" value="SERINE PEPTIDASE S9 FAMILY MEMBER"/>
    <property type="match status" value="1"/>
</dbReference>
<dbReference type="InterPro" id="IPR001375">
    <property type="entry name" value="Peptidase_S9_cat"/>
</dbReference>
<evidence type="ECO:0000256" key="4">
    <source>
        <dbReference type="ARBA" id="ARBA00022670"/>
    </source>
</evidence>
<reference evidence="12" key="1">
    <citation type="journal article" date="2020" name="Stud. Mycol.">
        <title>101 Dothideomycetes genomes: a test case for predicting lifestyles and emergence of pathogens.</title>
        <authorList>
            <person name="Haridas S."/>
            <person name="Albert R."/>
            <person name="Binder M."/>
            <person name="Bloem J."/>
            <person name="Labutti K."/>
            <person name="Salamov A."/>
            <person name="Andreopoulos B."/>
            <person name="Baker S."/>
            <person name="Barry K."/>
            <person name="Bills G."/>
            <person name="Bluhm B."/>
            <person name="Cannon C."/>
            <person name="Castanera R."/>
            <person name="Culley D."/>
            <person name="Daum C."/>
            <person name="Ezra D."/>
            <person name="Gonzalez J."/>
            <person name="Henrissat B."/>
            <person name="Kuo A."/>
            <person name="Liang C."/>
            <person name="Lipzen A."/>
            <person name="Lutzoni F."/>
            <person name="Magnuson J."/>
            <person name="Mondo S."/>
            <person name="Nolan M."/>
            <person name="Ohm R."/>
            <person name="Pangilinan J."/>
            <person name="Park H.-J."/>
            <person name="Ramirez L."/>
            <person name="Alfaro M."/>
            <person name="Sun H."/>
            <person name="Tritt A."/>
            <person name="Yoshinaga Y."/>
            <person name="Zwiers L.-H."/>
            <person name="Turgeon B."/>
            <person name="Goodwin S."/>
            <person name="Spatafora J."/>
            <person name="Crous P."/>
            <person name="Grigoriev I."/>
        </authorList>
    </citation>
    <scope>NUCLEOTIDE SEQUENCE</scope>
    <source>
        <strain evidence="12">CBS 119687</strain>
    </source>
</reference>
<evidence type="ECO:0000256" key="6">
    <source>
        <dbReference type="ARBA" id="ARBA00022801"/>
    </source>
</evidence>
<evidence type="ECO:0000256" key="10">
    <source>
        <dbReference type="SAM" id="SignalP"/>
    </source>
</evidence>
<dbReference type="SUPFAM" id="SSF82171">
    <property type="entry name" value="DPP6 N-terminal domain-like"/>
    <property type="match status" value="1"/>
</dbReference>
<keyword evidence="4" id="KW-0645">Protease</keyword>
<organism evidence="12 13">
    <name type="scientific">Dothidotthia symphoricarpi CBS 119687</name>
    <dbReference type="NCBI Taxonomy" id="1392245"/>
    <lineage>
        <taxon>Eukaryota</taxon>
        <taxon>Fungi</taxon>
        <taxon>Dikarya</taxon>
        <taxon>Ascomycota</taxon>
        <taxon>Pezizomycotina</taxon>
        <taxon>Dothideomycetes</taxon>
        <taxon>Pleosporomycetidae</taxon>
        <taxon>Pleosporales</taxon>
        <taxon>Dothidotthiaceae</taxon>
        <taxon>Dothidotthia</taxon>
    </lineage>
</organism>
<protein>
    <recommendedName>
        <fullName evidence="9">Dipeptidyl-peptidase V</fullName>
    </recommendedName>
</protein>
<keyword evidence="3" id="KW-0964">Secreted</keyword>
<dbReference type="GO" id="GO:0005576">
    <property type="term" value="C:extracellular region"/>
    <property type="evidence" value="ECO:0007669"/>
    <property type="project" value="UniProtKB-SubCell"/>
</dbReference>
<dbReference type="Proteomes" id="UP000799771">
    <property type="component" value="Unassembled WGS sequence"/>
</dbReference>
<evidence type="ECO:0000256" key="5">
    <source>
        <dbReference type="ARBA" id="ARBA00022729"/>
    </source>
</evidence>
<dbReference type="OrthoDB" id="416344at2759"/>
<proteinExistence type="inferred from homology"/>
<dbReference type="FunFam" id="3.40.50.1820:FF:000028">
    <property type="entry name" value="S9 family peptidase"/>
    <property type="match status" value="1"/>
</dbReference>
<sequence>MAVRLAVLAIGLLLGSAQAITTEGMLAAPRRSTGQLNAKGDQALYSETKFNWTSGKASTSWYFLDISSGNITKAPFSSEVSEVVWVGDTEDSILYINGTNDEIPGGVTLYTADLSGDFEPKLVASLAAPFSGLKAAKTENGINFVANCLAYEFNGTAYNPDLIPAATSLDSAGRLYDANFIRHWNYYITAERYAVFGGSLSAGNGSYSFNGEMKNLLWGMNATITRPESPVQGSSSDTNDYEISPDGSTVAFRSKAPELPKANYTASYIYVVPHDGSEVAAPINGPGTTAPETAQGASTFPTWSHDSKKIAYGQQDGINYESDRVKLYVAEINGPNSKVKAVAEDWDSSPSGLKWSPDDADLWVVSELHASSRLWLVPHDAAADFKPSNFTGPETTLSDFDVLPDGSAFVSAAASWSSRIFYNQFPGQDKKIIFTANEVDPELEGLKPEDVSSFWVENDDGDPIQTFVFYPTDFDLSKKYPLAFIIHGGPQSTQGDNWSTRWNLRLWAEQGFVVTSLQFTGSPSYGQAFTDKIQNNWGGTPYTDVVKVFEHIKENIDYIDTDRAIAAGASFGCFMINWIQGHALGREFKGLVCHDGKVNQLGSYATDELWFIQHDMNGTIWNDRANYARWDPLSHSANFSTPELIIHSDLDYRVVIAEGLQTFNVLQSLGVPSRFLNFKEEGHWIVSRANSLLWHRVIFNWIRFWTGLDEELITEGVIRQ</sequence>
<evidence type="ECO:0000259" key="11">
    <source>
        <dbReference type="Pfam" id="PF00326"/>
    </source>
</evidence>
<dbReference type="SUPFAM" id="SSF53474">
    <property type="entry name" value="alpha/beta-Hydrolases"/>
    <property type="match status" value="1"/>
</dbReference>
<evidence type="ECO:0000256" key="9">
    <source>
        <dbReference type="ARBA" id="ARBA00032829"/>
    </source>
</evidence>
<dbReference type="GO" id="GO:0006508">
    <property type="term" value="P:proteolysis"/>
    <property type="evidence" value="ECO:0007669"/>
    <property type="project" value="UniProtKB-KW"/>
</dbReference>